<evidence type="ECO:0000313" key="3">
    <source>
        <dbReference type="Proteomes" id="UP000283210"/>
    </source>
</evidence>
<accession>A0A437DP24</accession>
<reference evidence="2 3" key="2">
    <citation type="submission" date="2019-01" db="EMBL/GenBank/DDBJ databases">
        <title>A chromosome length genome reference of the Java medaka (oryzias javanicus).</title>
        <authorList>
            <person name="Herpin A."/>
            <person name="Takehana Y."/>
            <person name="Naruse K."/>
            <person name="Ansai S."/>
            <person name="Kawaguchi M."/>
        </authorList>
    </citation>
    <scope>NUCLEOTIDE SEQUENCE [LARGE SCALE GENOMIC DNA]</scope>
    <source>
        <strain evidence="2">RS831</strain>
        <tissue evidence="2">Whole body</tissue>
    </source>
</reference>
<reference evidence="2 3" key="1">
    <citation type="submission" date="2018-11" db="EMBL/GenBank/DDBJ databases">
        <authorList>
            <person name="Lopez-Roques C."/>
            <person name="Donnadieu C."/>
            <person name="Bouchez O."/>
            <person name="Klopp C."/>
            <person name="Cabau C."/>
            <person name="Zahm M."/>
        </authorList>
    </citation>
    <scope>NUCLEOTIDE SEQUENCE [LARGE SCALE GENOMIC DNA]</scope>
    <source>
        <strain evidence="2">RS831</strain>
        <tissue evidence="2">Whole body</tissue>
    </source>
</reference>
<feature type="compositionally biased region" description="Low complexity" evidence="1">
    <location>
        <begin position="8"/>
        <end position="24"/>
    </location>
</feature>
<organism evidence="2 3">
    <name type="scientific">Oryzias javanicus</name>
    <name type="common">Javanese ricefish</name>
    <name type="synonym">Aplocheilus javanicus</name>
    <dbReference type="NCBI Taxonomy" id="123683"/>
    <lineage>
        <taxon>Eukaryota</taxon>
        <taxon>Metazoa</taxon>
        <taxon>Chordata</taxon>
        <taxon>Craniata</taxon>
        <taxon>Vertebrata</taxon>
        <taxon>Euteleostomi</taxon>
        <taxon>Actinopterygii</taxon>
        <taxon>Neopterygii</taxon>
        <taxon>Teleostei</taxon>
        <taxon>Neoteleostei</taxon>
        <taxon>Acanthomorphata</taxon>
        <taxon>Ovalentaria</taxon>
        <taxon>Atherinomorphae</taxon>
        <taxon>Beloniformes</taxon>
        <taxon>Adrianichthyidae</taxon>
        <taxon>Oryziinae</taxon>
        <taxon>Oryzias</taxon>
    </lineage>
</organism>
<evidence type="ECO:0000313" key="2">
    <source>
        <dbReference type="EMBL" id="RVE76747.1"/>
    </source>
</evidence>
<evidence type="ECO:0000256" key="1">
    <source>
        <dbReference type="SAM" id="MobiDB-lite"/>
    </source>
</evidence>
<feature type="compositionally biased region" description="Basic and acidic residues" evidence="1">
    <location>
        <begin position="101"/>
        <end position="113"/>
    </location>
</feature>
<dbReference type="EMBL" id="CM012437">
    <property type="protein sequence ID" value="RVE76747.1"/>
    <property type="molecule type" value="Genomic_DNA"/>
</dbReference>
<proteinExistence type="predicted"/>
<dbReference type="OrthoDB" id="37659at2759"/>
<sequence length="113" mass="11945">MSAPNKEAVSAAAPPWAQSSAVSSDPTRGNAGRGYLCCVRAQPDRKRGAGAPDGRLQTPTASLRFLQLRNRMNGSSETGLCCQETEHFRTQTPTGAPPAGRRPETGSGSKEKF</sequence>
<gene>
    <name evidence="2" type="ORF">OJAV_G00012040</name>
</gene>
<feature type="region of interest" description="Disordered" evidence="1">
    <location>
        <begin position="1"/>
        <end position="33"/>
    </location>
</feature>
<dbReference type="AlphaFoldDB" id="A0A437DP24"/>
<name>A0A437DP24_ORYJA</name>
<feature type="region of interest" description="Disordered" evidence="1">
    <location>
        <begin position="84"/>
        <end position="113"/>
    </location>
</feature>
<protein>
    <submittedName>
        <fullName evidence="2">Uncharacterized protein</fullName>
    </submittedName>
</protein>
<keyword evidence="3" id="KW-1185">Reference proteome</keyword>
<dbReference type="Proteomes" id="UP000283210">
    <property type="component" value="Chromosome 1"/>
</dbReference>
<feature type="region of interest" description="Disordered" evidence="1">
    <location>
        <begin position="41"/>
        <end position="60"/>
    </location>
</feature>